<evidence type="ECO:0000256" key="15">
    <source>
        <dbReference type="ARBA" id="ARBA00051245"/>
    </source>
</evidence>
<feature type="domain" description="Tyrosine-protein kinase G-rich" evidence="20">
    <location>
        <begin position="363"/>
        <end position="438"/>
    </location>
</feature>
<evidence type="ECO:0000256" key="14">
    <source>
        <dbReference type="ARBA" id="ARBA00023137"/>
    </source>
</evidence>
<dbReference type="Pfam" id="PF13614">
    <property type="entry name" value="AAA_31"/>
    <property type="match status" value="1"/>
</dbReference>
<evidence type="ECO:0000256" key="7">
    <source>
        <dbReference type="ARBA" id="ARBA00022679"/>
    </source>
</evidence>
<dbReference type="EC" id="2.7.10.2" evidence="4"/>
<feature type="transmembrane region" description="Helical" evidence="17">
    <location>
        <begin position="21"/>
        <end position="44"/>
    </location>
</feature>
<keyword evidence="14" id="KW-0829">Tyrosine-protein kinase</keyword>
<dbReference type="GO" id="GO:0005524">
    <property type="term" value="F:ATP binding"/>
    <property type="evidence" value="ECO:0007669"/>
    <property type="project" value="UniProtKB-KW"/>
</dbReference>
<dbReference type="InterPro" id="IPR005702">
    <property type="entry name" value="Wzc-like_C"/>
</dbReference>
<keyword evidence="7" id="KW-0808">Transferase</keyword>
<dbReference type="EMBL" id="BMKB01000001">
    <property type="protein sequence ID" value="GGA36304.1"/>
    <property type="molecule type" value="Genomic_DNA"/>
</dbReference>
<keyword evidence="10" id="KW-0418">Kinase</keyword>
<keyword evidence="13 17" id="KW-0472">Membrane</keyword>
<dbReference type="NCBIfam" id="TIGR01007">
    <property type="entry name" value="eps_fam"/>
    <property type="match status" value="1"/>
</dbReference>
<evidence type="ECO:0000256" key="5">
    <source>
        <dbReference type="ARBA" id="ARBA00022475"/>
    </source>
</evidence>
<keyword evidence="16" id="KW-0175">Coiled coil</keyword>
<dbReference type="PANTHER" id="PTHR32309:SF13">
    <property type="entry name" value="FERRIC ENTEROBACTIN TRANSPORT PROTEIN FEPE"/>
    <property type="match status" value="1"/>
</dbReference>
<evidence type="ECO:0000256" key="1">
    <source>
        <dbReference type="ARBA" id="ARBA00004429"/>
    </source>
</evidence>
<evidence type="ECO:0000256" key="9">
    <source>
        <dbReference type="ARBA" id="ARBA00022741"/>
    </source>
</evidence>
<dbReference type="SUPFAM" id="SSF52540">
    <property type="entry name" value="P-loop containing nucleoside triphosphate hydrolases"/>
    <property type="match status" value="1"/>
</dbReference>
<gene>
    <name evidence="21" type="ORF">GCM10011499_02070</name>
</gene>
<evidence type="ECO:0000256" key="12">
    <source>
        <dbReference type="ARBA" id="ARBA00022989"/>
    </source>
</evidence>
<proteinExistence type="inferred from homology"/>
<comment type="catalytic activity">
    <reaction evidence="15">
        <text>L-tyrosyl-[protein] + ATP = O-phospho-L-tyrosyl-[protein] + ADP + H(+)</text>
        <dbReference type="Rhea" id="RHEA:10596"/>
        <dbReference type="Rhea" id="RHEA-COMP:10136"/>
        <dbReference type="Rhea" id="RHEA-COMP:20101"/>
        <dbReference type="ChEBI" id="CHEBI:15378"/>
        <dbReference type="ChEBI" id="CHEBI:30616"/>
        <dbReference type="ChEBI" id="CHEBI:46858"/>
        <dbReference type="ChEBI" id="CHEBI:61978"/>
        <dbReference type="ChEBI" id="CHEBI:456216"/>
        <dbReference type="EC" id="2.7.10.2"/>
    </reaction>
</comment>
<comment type="similarity">
    <text evidence="2">Belongs to the CpsD/CapB family.</text>
</comment>
<evidence type="ECO:0000259" key="18">
    <source>
        <dbReference type="Pfam" id="PF02706"/>
    </source>
</evidence>
<dbReference type="InterPro" id="IPR050445">
    <property type="entry name" value="Bact_polysacc_biosynth/exp"/>
</dbReference>
<dbReference type="RefSeq" id="WP_164734815.1">
    <property type="nucleotide sequence ID" value="NZ_BMKB01000001.1"/>
</dbReference>
<evidence type="ECO:0000256" key="10">
    <source>
        <dbReference type="ARBA" id="ARBA00022777"/>
    </source>
</evidence>
<dbReference type="PANTHER" id="PTHR32309">
    <property type="entry name" value="TYROSINE-PROTEIN KINASE"/>
    <property type="match status" value="1"/>
</dbReference>
<dbReference type="GO" id="GO:0005886">
    <property type="term" value="C:plasma membrane"/>
    <property type="evidence" value="ECO:0007669"/>
    <property type="project" value="UniProtKB-SubCell"/>
</dbReference>
<evidence type="ECO:0000256" key="4">
    <source>
        <dbReference type="ARBA" id="ARBA00011903"/>
    </source>
</evidence>
<evidence type="ECO:0000259" key="20">
    <source>
        <dbReference type="Pfam" id="PF13807"/>
    </source>
</evidence>
<evidence type="ECO:0000259" key="19">
    <source>
        <dbReference type="Pfam" id="PF13614"/>
    </source>
</evidence>
<comment type="subcellular location">
    <subcellularLocation>
        <location evidence="1">Cell inner membrane</location>
        <topology evidence="1">Multi-pass membrane protein</topology>
    </subcellularLocation>
</comment>
<evidence type="ECO:0000256" key="11">
    <source>
        <dbReference type="ARBA" id="ARBA00022840"/>
    </source>
</evidence>
<keyword evidence="6" id="KW-0997">Cell inner membrane</keyword>
<evidence type="ECO:0000256" key="6">
    <source>
        <dbReference type="ARBA" id="ARBA00022519"/>
    </source>
</evidence>
<evidence type="ECO:0000313" key="22">
    <source>
        <dbReference type="Proteomes" id="UP000596977"/>
    </source>
</evidence>
<evidence type="ECO:0000256" key="3">
    <source>
        <dbReference type="ARBA" id="ARBA00008883"/>
    </source>
</evidence>
<evidence type="ECO:0000256" key="8">
    <source>
        <dbReference type="ARBA" id="ARBA00022692"/>
    </source>
</evidence>
<dbReference type="Pfam" id="PF02706">
    <property type="entry name" value="Wzz"/>
    <property type="match status" value="1"/>
</dbReference>
<dbReference type="Gene3D" id="3.40.50.300">
    <property type="entry name" value="P-loop containing nucleotide triphosphate hydrolases"/>
    <property type="match status" value="1"/>
</dbReference>
<evidence type="ECO:0000256" key="13">
    <source>
        <dbReference type="ARBA" id="ARBA00023136"/>
    </source>
</evidence>
<feature type="coiled-coil region" evidence="16">
    <location>
        <begin position="234"/>
        <end position="261"/>
    </location>
</feature>
<dbReference type="Pfam" id="PF13807">
    <property type="entry name" value="GNVR"/>
    <property type="match status" value="1"/>
</dbReference>
<dbReference type="CDD" id="cd05387">
    <property type="entry name" value="BY-kinase"/>
    <property type="match status" value="1"/>
</dbReference>
<feature type="coiled-coil region" evidence="16">
    <location>
        <begin position="303"/>
        <end position="345"/>
    </location>
</feature>
<keyword evidence="9" id="KW-0547">Nucleotide-binding</keyword>
<protein>
    <recommendedName>
        <fullName evidence="4">non-specific protein-tyrosine kinase</fullName>
        <ecNumber evidence="4">2.7.10.2</ecNumber>
    </recommendedName>
</protein>
<keyword evidence="22" id="KW-1185">Reference proteome</keyword>
<sequence>MSSDEFDIRAALNLLKRQSKLIIVTIALALALAGLALAALSPVYTSSTLLVVDPRGIDALTGDAATSSSVNENARIEGEAEIIRSDAVLLDVIARGGLGQDPEFGRRVGPLAQARSLFLPFTNRANASDTAERSALAQLRRALTVQRHGMTYLISVSVQSENPQKAAQLSNLVAETYIHHQVTRKVEAVLASQSVLDSRLNEVRRAVVASESNLDSFISNYIDETSDQGITIQAALLQSRLRDITRERDLLLEQARQLDTNLASADWAGLLNAIDTDDTFLLLEDREGIVAALQAVEPESETALGLRAELEEIEASIAAHSQQATQGLREQASSLQAETARLRQQIRSTVVSSDLPADALTSVFELQQAAELARLQYQALMERSNDLRLQAHTQLADARVVSEAMPPSAPSFPNPVLFIGAALVLGAAAGVGLGYLRENFVGGVTSSEQAVDLFKTPNVVEVPRYLVQGNSPTTAVIAAPVSIYSESIRRIRASIDRSLRQLKTGRAEERQEPPIMLVTSALPGDGKTTIALSLARVYALAGHKTLLIDCDLRKPAVHTYIDVGQSDGLLDLLNGKAQIEYLDQLVQVDPSGLHILTSTRPPQASTDQLLTSANFEKVLNAGRSRYEIIVLDTPPLEPIVDTIYLARHATAAVFVLRWAATAQKDAQRAFEQLRLSLEQEVPSIIVLNQFQFSRAKSSYYAEYFDED</sequence>
<dbReference type="GO" id="GO:0004715">
    <property type="term" value="F:non-membrane spanning protein tyrosine kinase activity"/>
    <property type="evidence" value="ECO:0007669"/>
    <property type="project" value="UniProtKB-EC"/>
</dbReference>
<evidence type="ECO:0000256" key="16">
    <source>
        <dbReference type="SAM" id="Coils"/>
    </source>
</evidence>
<comment type="similarity">
    <text evidence="3">Belongs to the etk/wzc family.</text>
</comment>
<comment type="caution">
    <text evidence="21">The sequence shown here is derived from an EMBL/GenBank/DDBJ whole genome shotgun (WGS) entry which is preliminary data.</text>
</comment>
<feature type="domain" description="Polysaccharide chain length determinant N-terminal" evidence="18">
    <location>
        <begin position="4"/>
        <end position="93"/>
    </location>
</feature>
<evidence type="ECO:0000313" key="21">
    <source>
        <dbReference type="EMBL" id="GGA36304.1"/>
    </source>
</evidence>
<keyword evidence="5" id="KW-1003">Cell membrane</keyword>
<dbReference type="Proteomes" id="UP000596977">
    <property type="component" value="Unassembled WGS sequence"/>
</dbReference>
<dbReference type="InterPro" id="IPR027417">
    <property type="entry name" value="P-loop_NTPase"/>
</dbReference>
<dbReference type="AlphaFoldDB" id="A0A916VUN3"/>
<dbReference type="InterPro" id="IPR032807">
    <property type="entry name" value="GNVR"/>
</dbReference>
<evidence type="ECO:0000256" key="17">
    <source>
        <dbReference type="SAM" id="Phobius"/>
    </source>
</evidence>
<organism evidence="21 22">
    <name type="scientific">Pelagibacterium lentulum</name>
    <dbReference type="NCBI Taxonomy" id="2029865"/>
    <lineage>
        <taxon>Bacteria</taxon>
        <taxon>Pseudomonadati</taxon>
        <taxon>Pseudomonadota</taxon>
        <taxon>Alphaproteobacteria</taxon>
        <taxon>Hyphomicrobiales</taxon>
        <taxon>Devosiaceae</taxon>
        <taxon>Pelagibacterium</taxon>
    </lineage>
</organism>
<keyword evidence="8 17" id="KW-0812">Transmembrane</keyword>
<reference evidence="21 22" key="1">
    <citation type="journal article" date="2014" name="Int. J. Syst. Evol. Microbiol.">
        <title>Complete genome sequence of Corynebacterium casei LMG S-19264T (=DSM 44701T), isolated from a smear-ripened cheese.</title>
        <authorList>
            <consortium name="US DOE Joint Genome Institute (JGI-PGF)"/>
            <person name="Walter F."/>
            <person name="Albersmeier A."/>
            <person name="Kalinowski J."/>
            <person name="Ruckert C."/>
        </authorList>
    </citation>
    <scope>NUCLEOTIDE SEQUENCE [LARGE SCALE GENOMIC DNA]</scope>
    <source>
        <strain evidence="21 22">CGMCC 1.15896</strain>
    </source>
</reference>
<name>A0A916VUN3_9HYPH</name>
<feature type="domain" description="AAA" evidence="19">
    <location>
        <begin position="524"/>
        <end position="642"/>
    </location>
</feature>
<dbReference type="InterPro" id="IPR003856">
    <property type="entry name" value="LPS_length_determ_N"/>
</dbReference>
<dbReference type="InterPro" id="IPR025669">
    <property type="entry name" value="AAA_dom"/>
</dbReference>
<keyword evidence="12 17" id="KW-1133">Transmembrane helix</keyword>
<keyword evidence="11" id="KW-0067">ATP-binding</keyword>
<evidence type="ECO:0000256" key="2">
    <source>
        <dbReference type="ARBA" id="ARBA00007316"/>
    </source>
</evidence>
<accession>A0A916VUN3</accession>